<protein>
    <submittedName>
        <fullName evidence="7">Glycoside hydrolase family 3 protein</fullName>
    </submittedName>
</protein>
<dbReference type="InterPro" id="IPR036881">
    <property type="entry name" value="Glyco_hydro_3_C_sf"/>
</dbReference>
<feature type="domain" description="Glycoside hydrolase family 3 C-terminal" evidence="5">
    <location>
        <begin position="443"/>
        <end position="654"/>
    </location>
</feature>
<keyword evidence="1 7" id="KW-0378">Hydrolase</keyword>
<evidence type="ECO:0000259" key="4">
    <source>
        <dbReference type="Pfam" id="PF00933"/>
    </source>
</evidence>
<dbReference type="EMBL" id="VWOJ01000001">
    <property type="protein sequence ID" value="KAA5805040.1"/>
    <property type="molecule type" value="Genomic_DNA"/>
</dbReference>
<dbReference type="PROSITE" id="PS51257">
    <property type="entry name" value="PROKAR_LIPOPROTEIN"/>
    <property type="match status" value="1"/>
</dbReference>
<sequence>MLCKTYAALAALIGVTVLSACDQPALNADQTDDGAVPPAERGVLLDLPPEARANPDVWPRSATPAAITDEASEARIDEILAQMTLEEKVGQTIQADISAITPADMAAYPLGSILAGGNSAPGGRNWAGAEDWVQLARDFRAAVEAREGARIPLIFGIDAVHGHNNVIGATIFPHNIGLGAARNPDLVGRIAEVTALEVAATGADWTFGPTVAVPRDLRWGRTYEGYGEDPEIVASYAGPVTLGLQGELRAGEVLGVGRIAGSAKHFLADGGTVDGVDQGDAPISEEELIRVHNAGYPPTIDAGVLTVMASFSSWNGVKITGNQTLLDDVLRGPLGFEGFLVSDWNAHGQIPGCTNESCPEAFNAGIDMFMAPDSWRPLYYNTLEQVRSGAITMERLDEAVRRILRVKIRAGLFETERPLEGRYDLIGAPEHRAVARDAVRQSLVLLKNDGVLPVRPDARVLVAGSAADNIGQQSGGWTLSWQGTGTTNADFPGATSIWGGIEEAVTSAGGTAVLSADGSYDEAPDVAIVVFGETPYAEFQGDLDHLAFADPEPLRVLRNLQEAGIPTVSVFISGRPMWTNPEINASNAFVAAWLPGSEGGGVADVLIADEAGQARYDFTGTLSFSWPRHALQTPLNRDMDDYDPLFAYGFGLTYDDDGALDALSEESGVSGDAANPDRYFVEGRFVAPWSLLLRDEGGDSRPGLAPSGESPRGNVAMRTVDGSAQESARALTFTGPARALAWGTAVDLTRQANGEMALLLRYRADSAPEGQVWLGVGEAEIDLTPFMAETGSWQEIKVRLSCFRDLGTNIAAVEEPFSLRADGPAMISFETARLASNEGDAICPAE</sequence>
<feature type="region of interest" description="Disordered" evidence="2">
    <location>
        <begin position="47"/>
        <end position="66"/>
    </location>
</feature>
<feature type="domain" description="ExoP galactose-binding-like" evidence="6">
    <location>
        <begin position="687"/>
        <end position="834"/>
    </location>
</feature>
<dbReference type="SUPFAM" id="SSF51445">
    <property type="entry name" value="(Trans)glycosidases"/>
    <property type="match status" value="1"/>
</dbReference>
<dbReference type="PRINTS" id="PR00133">
    <property type="entry name" value="GLHYDRLASE3"/>
</dbReference>
<comment type="caution">
    <text evidence="7">The sequence shown here is derived from an EMBL/GenBank/DDBJ whole genome shotgun (WGS) entry which is preliminary data.</text>
</comment>
<name>A0A5M6ZL43_9PROT</name>
<accession>A0A5M6ZL43</accession>
<feature type="signal peptide" evidence="3">
    <location>
        <begin position="1"/>
        <end position="20"/>
    </location>
</feature>
<dbReference type="PANTHER" id="PTHR30620">
    <property type="entry name" value="PERIPLASMIC BETA-GLUCOSIDASE-RELATED"/>
    <property type="match status" value="1"/>
</dbReference>
<keyword evidence="8" id="KW-1185">Reference proteome</keyword>
<dbReference type="InterPro" id="IPR051915">
    <property type="entry name" value="Cellulose_Degrad_GH3"/>
</dbReference>
<dbReference type="GO" id="GO:0009251">
    <property type="term" value="P:glucan catabolic process"/>
    <property type="evidence" value="ECO:0007669"/>
    <property type="project" value="TreeGrafter"/>
</dbReference>
<keyword evidence="3" id="KW-0732">Signal</keyword>
<dbReference type="InterPro" id="IPR036962">
    <property type="entry name" value="Glyco_hydro_3_N_sf"/>
</dbReference>
<dbReference type="Gene3D" id="2.60.120.430">
    <property type="entry name" value="Galactose-binding lectin"/>
    <property type="match status" value="1"/>
</dbReference>
<evidence type="ECO:0000313" key="8">
    <source>
        <dbReference type="Proteomes" id="UP000325122"/>
    </source>
</evidence>
<dbReference type="InterPro" id="IPR001764">
    <property type="entry name" value="Glyco_hydro_3_N"/>
</dbReference>
<dbReference type="PANTHER" id="PTHR30620:SF77">
    <property type="entry name" value="LYSOSOMAL BETA GLUCOSIDASE-LIKE"/>
    <property type="match status" value="1"/>
</dbReference>
<feature type="chain" id="PRO_5024455845" evidence="3">
    <location>
        <begin position="21"/>
        <end position="846"/>
    </location>
</feature>
<evidence type="ECO:0000256" key="1">
    <source>
        <dbReference type="ARBA" id="ARBA00022801"/>
    </source>
</evidence>
<dbReference type="Gene3D" id="3.40.50.1700">
    <property type="entry name" value="Glycoside hydrolase family 3 C-terminal domain"/>
    <property type="match status" value="1"/>
</dbReference>
<dbReference type="Pfam" id="PF01915">
    <property type="entry name" value="Glyco_hydro_3_C"/>
    <property type="match status" value="1"/>
</dbReference>
<evidence type="ECO:0000256" key="2">
    <source>
        <dbReference type="SAM" id="MobiDB-lite"/>
    </source>
</evidence>
<proteinExistence type="predicted"/>
<dbReference type="GO" id="GO:0008422">
    <property type="term" value="F:beta-glucosidase activity"/>
    <property type="evidence" value="ECO:0007669"/>
    <property type="project" value="TreeGrafter"/>
</dbReference>
<dbReference type="InterPro" id="IPR002772">
    <property type="entry name" value="Glyco_hydro_3_C"/>
</dbReference>
<organism evidence="7 8">
    <name type="scientific">Alkalicaulis satelles</name>
    <dbReference type="NCBI Taxonomy" id="2609175"/>
    <lineage>
        <taxon>Bacteria</taxon>
        <taxon>Pseudomonadati</taxon>
        <taxon>Pseudomonadota</taxon>
        <taxon>Alphaproteobacteria</taxon>
        <taxon>Maricaulales</taxon>
        <taxon>Maricaulaceae</taxon>
        <taxon>Alkalicaulis</taxon>
    </lineage>
</organism>
<feature type="domain" description="Glycoside hydrolase family 3 N-terminal" evidence="4">
    <location>
        <begin position="84"/>
        <end position="406"/>
    </location>
</feature>
<dbReference type="Gene3D" id="3.20.20.300">
    <property type="entry name" value="Glycoside hydrolase, family 3, N-terminal domain"/>
    <property type="match status" value="1"/>
</dbReference>
<evidence type="ECO:0000259" key="6">
    <source>
        <dbReference type="Pfam" id="PF18559"/>
    </source>
</evidence>
<dbReference type="Pfam" id="PF18559">
    <property type="entry name" value="Exop_C"/>
    <property type="match status" value="1"/>
</dbReference>
<evidence type="ECO:0000256" key="3">
    <source>
        <dbReference type="SAM" id="SignalP"/>
    </source>
</evidence>
<dbReference type="Pfam" id="PF00933">
    <property type="entry name" value="Glyco_hydro_3"/>
    <property type="match status" value="1"/>
</dbReference>
<dbReference type="InterPro" id="IPR041443">
    <property type="entry name" value="Exop_C"/>
</dbReference>
<evidence type="ECO:0000259" key="5">
    <source>
        <dbReference type="Pfam" id="PF01915"/>
    </source>
</evidence>
<dbReference type="SUPFAM" id="SSF52279">
    <property type="entry name" value="Beta-D-glucan exohydrolase, C-terminal domain"/>
    <property type="match status" value="1"/>
</dbReference>
<feature type="region of interest" description="Disordered" evidence="2">
    <location>
        <begin position="697"/>
        <end position="716"/>
    </location>
</feature>
<dbReference type="InterPro" id="IPR017853">
    <property type="entry name" value="GH"/>
</dbReference>
<reference evidence="7 8" key="1">
    <citation type="submission" date="2019-09" db="EMBL/GenBank/DDBJ databases">
        <authorList>
            <person name="Kevbrin V."/>
            <person name="Grouzdev D.S."/>
        </authorList>
    </citation>
    <scope>NUCLEOTIDE SEQUENCE [LARGE SCALE GENOMIC DNA]</scope>
    <source>
        <strain evidence="7 8">G-192</strain>
    </source>
</reference>
<dbReference type="RefSeq" id="WP_150022071.1">
    <property type="nucleotide sequence ID" value="NZ_VWOJ01000001.1"/>
</dbReference>
<evidence type="ECO:0000313" key="7">
    <source>
        <dbReference type="EMBL" id="KAA5805040.1"/>
    </source>
</evidence>
<dbReference type="Proteomes" id="UP000325122">
    <property type="component" value="Unassembled WGS sequence"/>
</dbReference>
<gene>
    <name evidence="7" type="ORF">F1654_03330</name>
</gene>
<dbReference type="AlphaFoldDB" id="A0A5M6ZL43"/>